<dbReference type="Proteomes" id="UP000288805">
    <property type="component" value="Unassembled WGS sequence"/>
</dbReference>
<keyword evidence="1" id="KW-0240">DNA-directed RNA polymerase</keyword>
<dbReference type="EMBL" id="QGNW01002242">
    <property type="protein sequence ID" value="RVW22248.1"/>
    <property type="molecule type" value="Genomic_DNA"/>
</dbReference>
<name>A0A438CGA6_VITVI</name>
<evidence type="ECO:0000313" key="2">
    <source>
        <dbReference type="Proteomes" id="UP000288805"/>
    </source>
</evidence>
<keyword evidence="1" id="KW-0804">Transcription</keyword>
<gene>
    <name evidence="1" type="primary">NRPE1_6</name>
    <name evidence="1" type="ORF">CK203_099412</name>
</gene>
<dbReference type="GO" id="GO:0000428">
    <property type="term" value="C:DNA-directed RNA polymerase complex"/>
    <property type="evidence" value="ECO:0007669"/>
    <property type="project" value="UniProtKB-KW"/>
</dbReference>
<dbReference type="AlphaFoldDB" id="A0A438CGA6"/>
<organism evidence="1 2">
    <name type="scientific">Vitis vinifera</name>
    <name type="common">Grape</name>
    <dbReference type="NCBI Taxonomy" id="29760"/>
    <lineage>
        <taxon>Eukaryota</taxon>
        <taxon>Viridiplantae</taxon>
        <taxon>Streptophyta</taxon>
        <taxon>Embryophyta</taxon>
        <taxon>Tracheophyta</taxon>
        <taxon>Spermatophyta</taxon>
        <taxon>Magnoliopsida</taxon>
        <taxon>eudicotyledons</taxon>
        <taxon>Gunneridae</taxon>
        <taxon>Pentapetalae</taxon>
        <taxon>rosids</taxon>
        <taxon>Vitales</taxon>
        <taxon>Vitaceae</taxon>
        <taxon>Viteae</taxon>
        <taxon>Vitis</taxon>
    </lineage>
</organism>
<accession>A0A438CGA6</accession>
<reference evidence="1 2" key="1">
    <citation type="journal article" date="2018" name="PLoS Genet.">
        <title>Population sequencing reveals clonal diversity and ancestral inbreeding in the grapevine cultivar Chardonnay.</title>
        <authorList>
            <person name="Roach M.J."/>
            <person name="Johnson D.L."/>
            <person name="Bohlmann J."/>
            <person name="van Vuuren H.J."/>
            <person name="Jones S.J."/>
            <person name="Pretorius I.S."/>
            <person name="Schmidt S.A."/>
            <person name="Borneman A.R."/>
        </authorList>
    </citation>
    <scope>NUCLEOTIDE SEQUENCE [LARGE SCALE GENOMIC DNA]</scope>
    <source>
        <strain evidence="2">cv. Chardonnay</strain>
        <tissue evidence="1">Leaf</tissue>
    </source>
</reference>
<comment type="caution">
    <text evidence="1">The sequence shown here is derived from an EMBL/GenBank/DDBJ whole genome shotgun (WGS) entry which is preliminary data.</text>
</comment>
<protein>
    <submittedName>
        <fullName evidence="1">DNA-directed RNA polymerase V subunit 1</fullName>
    </submittedName>
</protein>
<evidence type="ECO:0000313" key="1">
    <source>
        <dbReference type="EMBL" id="RVW22248.1"/>
    </source>
</evidence>
<sequence length="126" mass="14110">MGIGSIFQDHKGSMMKARSTDKAEYISYKREWHGAFSLGVGDTRPINTCLVNFPMLECCSFQHSCQSKGSDMPCLLFFWQGNCDDNLEQILHILAHKICPVLLQTIIKGIFLVLFGAELSAEFSAM</sequence>
<proteinExistence type="predicted"/>